<sequence length="360" mass="39733">MKGWKDGRAALLLPVALLLPWACSCLALTCGRNMWDKSEKSEALGIIGGEPADIVDFPWHVSILDQGRHLCGGSILSEWWVLTASHCFINKNKSTLEVKHGQGFFNTKNLRKMQVDKLITHPYFDSWLLDNDIALLLLKSPLNLSASEAPICLSEVTDIQRWRNCWVTGWDIAAPMQGVNAELHKVNTELVKWNMCSEVMSMLTKNMLCAGNPQGGKDACQVMELVLCLERGCHRGLAHGSRIIGSPLPPLYKLPKAAATNDHRQGELKQQKHILSQSPEVQTHGISRAMLRLEALAGDPSLPFLASHPCRQSVASLGLCLHHSNLCLSLHMDFSPVCVSLLFSFLIRISVIGLGPTLIQ</sequence>
<dbReference type="InterPro" id="IPR009003">
    <property type="entry name" value="Peptidase_S1_PA"/>
</dbReference>
<keyword evidence="1" id="KW-0645">Protease</keyword>
<evidence type="ECO:0000256" key="5">
    <source>
        <dbReference type="SAM" id="SignalP"/>
    </source>
</evidence>
<dbReference type="InterPro" id="IPR001314">
    <property type="entry name" value="Peptidase_S1A"/>
</dbReference>
<feature type="domain" description="Peptidase S1" evidence="6">
    <location>
        <begin position="46"/>
        <end position="221"/>
    </location>
</feature>
<dbReference type="Gene3D" id="2.40.10.10">
    <property type="entry name" value="Trypsin-like serine proteases"/>
    <property type="match status" value="1"/>
</dbReference>
<dbReference type="PANTHER" id="PTHR24252:SF17">
    <property type="entry name" value="SUPPRESSOR OF TUMORIGENICITY 14 PROTEIN HOMOLOG-RELATED"/>
    <property type="match status" value="1"/>
</dbReference>
<feature type="signal peptide" evidence="5">
    <location>
        <begin position="1"/>
        <end position="27"/>
    </location>
</feature>
<dbReference type="SMART" id="SM00020">
    <property type="entry name" value="Tryp_SPc"/>
    <property type="match status" value="1"/>
</dbReference>
<keyword evidence="3" id="KW-0720">Serine protease</keyword>
<keyword evidence="7" id="KW-1185">Reference proteome</keyword>
<protein>
    <submittedName>
        <fullName evidence="8">Serine protease 52-like isoform X1</fullName>
    </submittedName>
</protein>
<evidence type="ECO:0000313" key="7">
    <source>
        <dbReference type="Proteomes" id="UP001652662"/>
    </source>
</evidence>
<dbReference type="PROSITE" id="PS51257">
    <property type="entry name" value="PROKAR_LIPOPROTEIN"/>
    <property type="match status" value="1"/>
</dbReference>
<dbReference type="PRINTS" id="PR00722">
    <property type="entry name" value="CHYMOTRYPSIN"/>
</dbReference>
<evidence type="ECO:0000259" key="6">
    <source>
        <dbReference type="PROSITE" id="PS50240"/>
    </source>
</evidence>
<dbReference type="InterPro" id="IPR043504">
    <property type="entry name" value="Peptidase_S1_PA_chymotrypsin"/>
</dbReference>
<gene>
    <name evidence="8" type="primary">LOC103567325</name>
</gene>
<dbReference type="InterPro" id="IPR018114">
    <property type="entry name" value="TRYPSIN_HIS"/>
</dbReference>
<dbReference type="GeneID" id="103567325"/>
<evidence type="ECO:0000256" key="1">
    <source>
        <dbReference type="ARBA" id="ARBA00022670"/>
    </source>
</evidence>
<evidence type="ECO:0000256" key="2">
    <source>
        <dbReference type="ARBA" id="ARBA00022801"/>
    </source>
</evidence>
<accession>A0ABM2FLE5</accession>
<dbReference type="Proteomes" id="UP001652662">
    <property type="component" value="Chromosome 2"/>
</dbReference>
<evidence type="ECO:0000256" key="3">
    <source>
        <dbReference type="ARBA" id="ARBA00022825"/>
    </source>
</evidence>
<organism evidence="7 8">
    <name type="scientific">Equus przewalskii</name>
    <name type="common">Przewalski's horse</name>
    <name type="synonym">Equus caballus przewalskii</name>
    <dbReference type="NCBI Taxonomy" id="9798"/>
    <lineage>
        <taxon>Eukaryota</taxon>
        <taxon>Metazoa</taxon>
        <taxon>Chordata</taxon>
        <taxon>Craniata</taxon>
        <taxon>Vertebrata</taxon>
        <taxon>Euteleostomi</taxon>
        <taxon>Mammalia</taxon>
        <taxon>Eutheria</taxon>
        <taxon>Laurasiatheria</taxon>
        <taxon>Perissodactyla</taxon>
        <taxon>Equidae</taxon>
        <taxon>Equus</taxon>
    </lineage>
</organism>
<dbReference type="InterPro" id="IPR001254">
    <property type="entry name" value="Trypsin_dom"/>
</dbReference>
<evidence type="ECO:0000256" key="4">
    <source>
        <dbReference type="ARBA" id="ARBA00023157"/>
    </source>
</evidence>
<keyword evidence="5" id="KW-0732">Signal</keyword>
<dbReference type="CDD" id="cd00190">
    <property type="entry name" value="Tryp_SPc"/>
    <property type="match status" value="1"/>
</dbReference>
<dbReference type="RefSeq" id="XP_008542185.2">
    <property type="nucleotide sequence ID" value="XM_008543963.2"/>
</dbReference>
<dbReference type="PROSITE" id="PS50240">
    <property type="entry name" value="TRYPSIN_DOM"/>
    <property type="match status" value="1"/>
</dbReference>
<keyword evidence="2" id="KW-0378">Hydrolase</keyword>
<reference evidence="8" key="2">
    <citation type="submission" date="2025-08" db="UniProtKB">
        <authorList>
            <consortium name="RefSeq"/>
        </authorList>
    </citation>
    <scope>IDENTIFICATION</scope>
    <source>
        <tissue evidence="8">Blood</tissue>
    </source>
</reference>
<dbReference type="PROSITE" id="PS00134">
    <property type="entry name" value="TRYPSIN_HIS"/>
    <property type="match status" value="1"/>
</dbReference>
<dbReference type="PANTHER" id="PTHR24252">
    <property type="entry name" value="ACROSIN-RELATED"/>
    <property type="match status" value="1"/>
</dbReference>
<keyword evidence="4" id="KW-1015">Disulfide bond</keyword>
<dbReference type="SUPFAM" id="SSF50494">
    <property type="entry name" value="Trypsin-like serine proteases"/>
    <property type="match status" value="1"/>
</dbReference>
<feature type="chain" id="PRO_5045272128" evidence="5">
    <location>
        <begin position="28"/>
        <end position="360"/>
    </location>
</feature>
<dbReference type="Pfam" id="PF00089">
    <property type="entry name" value="Trypsin"/>
    <property type="match status" value="1"/>
</dbReference>
<evidence type="ECO:0000313" key="8">
    <source>
        <dbReference type="RefSeq" id="XP_008542185.2"/>
    </source>
</evidence>
<name>A0ABM2FLE5_EQUPR</name>
<proteinExistence type="predicted"/>
<reference evidence="7" key="1">
    <citation type="submission" date="2025-05" db="UniProtKB">
        <authorList>
            <consortium name="RefSeq"/>
        </authorList>
    </citation>
    <scope>NUCLEOTIDE SEQUENCE [LARGE SCALE GENOMIC DNA]</scope>
</reference>